<dbReference type="PANTHER" id="PTHR13633">
    <property type="entry name" value="MITOCHONDRIAL TRANSCRIPTION RESCUE FACTOR 1"/>
    <property type="match status" value="1"/>
</dbReference>
<dbReference type="SUPFAM" id="SSF55174">
    <property type="entry name" value="Alpha-L RNA-binding motif"/>
    <property type="match status" value="1"/>
</dbReference>
<dbReference type="WBParaSite" id="SMUV_0000866901-mRNA-1">
    <property type="protein sequence ID" value="SMUV_0000866901-mRNA-1"/>
    <property type="gene ID" value="SMUV_0000866901"/>
</dbReference>
<dbReference type="AlphaFoldDB" id="A0A0N5AUX2"/>
<evidence type="ECO:0000313" key="3">
    <source>
        <dbReference type="Proteomes" id="UP000046393"/>
    </source>
</evidence>
<dbReference type="PANTHER" id="PTHR13633:SF3">
    <property type="entry name" value="MITOCHONDRIAL TRANSCRIPTION RESCUE FACTOR 1"/>
    <property type="match status" value="1"/>
</dbReference>
<dbReference type="Pfam" id="PF01479">
    <property type="entry name" value="S4"/>
    <property type="match status" value="1"/>
</dbReference>
<protein>
    <submittedName>
        <fullName evidence="4">S4 RNA-binding domain-containing protein</fullName>
    </submittedName>
</protein>
<dbReference type="CDD" id="cd00165">
    <property type="entry name" value="S4"/>
    <property type="match status" value="1"/>
</dbReference>
<evidence type="ECO:0000313" key="4">
    <source>
        <dbReference type="WBParaSite" id="SMUV_0000866901-mRNA-1"/>
    </source>
</evidence>
<dbReference type="Gene3D" id="3.10.290.10">
    <property type="entry name" value="RNA-binding S4 domain"/>
    <property type="match status" value="1"/>
</dbReference>
<dbReference type="Proteomes" id="UP000046393">
    <property type="component" value="Unplaced"/>
</dbReference>
<proteinExistence type="predicted"/>
<dbReference type="STRING" id="451379.A0A0N5AUX2"/>
<evidence type="ECO:0000256" key="1">
    <source>
        <dbReference type="PROSITE-ProRule" id="PRU00182"/>
    </source>
</evidence>
<dbReference type="SMART" id="SM00363">
    <property type="entry name" value="S4"/>
    <property type="match status" value="1"/>
</dbReference>
<dbReference type="GO" id="GO:0005739">
    <property type="term" value="C:mitochondrion"/>
    <property type="evidence" value="ECO:0007669"/>
    <property type="project" value="TreeGrafter"/>
</dbReference>
<dbReference type="PROSITE" id="PS50889">
    <property type="entry name" value="S4"/>
    <property type="match status" value="1"/>
</dbReference>
<accession>A0A0N5AUX2</accession>
<organism evidence="3 4">
    <name type="scientific">Syphacia muris</name>
    <dbReference type="NCBI Taxonomy" id="451379"/>
    <lineage>
        <taxon>Eukaryota</taxon>
        <taxon>Metazoa</taxon>
        <taxon>Ecdysozoa</taxon>
        <taxon>Nematoda</taxon>
        <taxon>Chromadorea</taxon>
        <taxon>Rhabditida</taxon>
        <taxon>Spirurina</taxon>
        <taxon>Oxyuridomorpha</taxon>
        <taxon>Oxyuroidea</taxon>
        <taxon>Oxyuridae</taxon>
        <taxon>Syphacia</taxon>
    </lineage>
</organism>
<dbReference type="InterPro" id="IPR036986">
    <property type="entry name" value="S4_RNA-bd_sf"/>
</dbReference>
<reference evidence="4" key="1">
    <citation type="submission" date="2017-02" db="UniProtKB">
        <authorList>
            <consortium name="WormBaseParasite"/>
        </authorList>
    </citation>
    <scope>IDENTIFICATION</scope>
</reference>
<keyword evidence="1" id="KW-0694">RNA-binding</keyword>
<sequence>MFNISPQASFFSIILKNYAKNRLLFQQCPLTTSSQKLKTHGTKAEDDGDCDDDGLPKDYKVKTVRSSSRRIDSVSRKVTSRSRTAIEKLILLGKVQVNDNVMKKKSYNVTSDDVVDLWSEAVEGNSSLVYTNRYEVIDYNLESDGYAIKVKYWRKFLVKNWKQD</sequence>
<feature type="domain" description="RNA-binding S4" evidence="2">
    <location>
        <begin position="69"/>
        <end position="142"/>
    </location>
</feature>
<evidence type="ECO:0000259" key="2">
    <source>
        <dbReference type="SMART" id="SM00363"/>
    </source>
</evidence>
<dbReference type="InterPro" id="IPR002942">
    <property type="entry name" value="S4_RNA-bd"/>
</dbReference>
<dbReference type="GO" id="GO:1903108">
    <property type="term" value="P:regulation of mitochondrial transcription"/>
    <property type="evidence" value="ECO:0007669"/>
    <property type="project" value="TreeGrafter"/>
</dbReference>
<dbReference type="GO" id="GO:0003723">
    <property type="term" value="F:RNA binding"/>
    <property type="evidence" value="ECO:0007669"/>
    <property type="project" value="UniProtKB-KW"/>
</dbReference>
<keyword evidence="3" id="KW-1185">Reference proteome</keyword>
<name>A0A0N5AUX2_9BILA</name>